<dbReference type="Gene3D" id="3.50.30.10">
    <property type="entry name" value="Phosphohistidine domain"/>
    <property type="match status" value="1"/>
</dbReference>
<keyword evidence="2" id="KW-0547">Nucleotide-binding</keyword>
<feature type="domain" description="PEP-utilising enzyme mobile" evidence="4">
    <location>
        <begin position="401"/>
        <end position="471"/>
    </location>
</feature>
<dbReference type="GO" id="GO:0008986">
    <property type="term" value="F:pyruvate, water dikinase activity"/>
    <property type="evidence" value="ECO:0007669"/>
    <property type="project" value="InterPro"/>
</dbReference>
<proteinExistence type="inferred from homology"/>
<dbReference type="Pfam" id="PF00391">
    <property type="entry name" value="PEP-utilizers"/>
    <property type="match status" value="1"/>
</dbReference>
<dbReference type="PANTHER" id="PTHR43030">
    <property type="entry name" value="PHOSPHOENOLPYRUVATE SYNTHASE"/>
    <property type="match status" value="1"/>
</dbReference>
<dbReference type="SUPFAM" id="SSF52009">
    <property type="entry name" value="Phosphohistidine domain"/>
    <property type="match status" value="1"/>
</dbReference>
<evidence type="ECO:0000313" key="6">
    <source>
        <dbReference type="Proteomes" id="UP000230802"/>
    </source>
</evidence>
<reference evidence="5 6" key="1">
    <citation type="submission" date="2017-09" db="EMBL/GenBank/DDBJ databases">
        <title>Depth-based differentiation of microbial function through sediment-hosted aquifers and enrichment of novel symbionts in the deep terrestrial subsurface.</title>
        <authorList>
            <person name="Probst A.J."/>
            <person name="Ladd B."/>
            <person name="Jarett J.K."/>
            <person name="Geller-Mcgrath D.E."/>
            <person name="Sieber C.M."/>
            <person name="Emerson J.B."/>
            <person name="Anantharaman K."/>
            <person name="Thomas B.C."/>
            <person name="Malmstrom R."/>
            <person name="Stieglmeier M."/>
            <person name="Klingl A."/>
            <person name="Woyke T."/>
            <person name="Ryan C.M."/>
            <person name="Banfield J.F."/>
        </authorList>
    </citation>
    <scope>NUCLEOTIDE SEQUENCE [LARGE SCALE GENOMIC DNA]</scope>
    <source>
        <strain evidence="5">CG22_combo_CG10-13_8_21_14_all_33_16</strain>
    </source>
</reference>
<evidence type="ECO:0000256" key="3">
    <source>
        <dbReference type="ARBA" id="ARBA00022840"/>
    </source>
</evidence>
<gene>
    <name evidence="5" type="ORF">COW96_03005</name>
</gene>
<evidence type="ECO:0000256" key="1">
    <source>
        <dbReference type="ARBA" id="ARBA00007837"/>
    </source>
</evidence>
<comment type="similarity">
    <text evidence="1">Belongs to the PEP-utilizing enzyme family.</text>
</comment>
<dbReference type="EMBL" id="PCTD01000131">
    <property type="protein sequence ID" value="PIP64353.1"/>
    <property type="molecule type" value="Genomic_DNA"/>
</dbReference>
<sequence length="476" mass="55171">MSIKWQAVVKTKASLLFQWYVFEGHREKYYKNSLKLGFGLENQKIVDNEISIDLNEFIHLEILLKGKINKEKYYLESFIKSCYQYSKKLLNTSTEIKKLTNLSDFTNQEILDLYLKYQKSVLDFMPFLNTILVIDSILKKEITKKLETRLNITNKQEQDLLISKLVIPIKKSFFVQENETLIKIAIKIQSDSNYNPYRDIHNFIDGFAWTSVVAYLGKYQNKNSVEQRLNNIIIENPKKKLVQIYKIKSDSLLNFINTYKMISKSKIIVNLIKIAREMLYLQTYRLDIFFIAHYNVNNLFNEIAKRFNFSINELVYLTGDEIISLIKERSRIKKKQIDERINNYALILENNKFLLLSGKQIKKTITNKVLINQVKGTIANRGRASGKAKLVFDIEDIPKVDRGDIIISPMTRPDLVPALMKSAGIITDFGGILCHAAIISREFGIPCIVGTEIATKVFQDGDLIEINAYEGLVRKI</sequence>
<evidence type="ECO:0000259" key="4">
    <source>
        <dbReference type="Pfam" id="PF00391"/>
    </source>
</evidence>
<dbReference type="Proteomes" id="UP000230802">
    <property type="component" value="Unassembled WGS sequence"/>
</dbReference>
<evidence type="ECO:0000256" key="2">
    <source>
        <dbReference type="ARBA" id="ARBA00022741"/>
    </source>
</evidence>
<dbReference type="AlphaFoldDB" id="A0A2H0C366"/>
<keyword evidence="3" id="KW-0067">ATP-binding</keyword>
<dbReference type="GO" id="GO:0005524">
    <property type="term" value="F:ATP binding"/>
    <property type="evidence" value="ECO:0007669"/>
    <property type="project" value="UniProtKB-KW"/>
</dbReference>
<comment type="caution">
    <text evidence="5">The sequence shown here is derived from an EMBL/GenBank/DDBJ whole genome shotgun (WGS) entry which is preliminary data.</text>
</comment>
<dbReference type="PANTHER" id="PTHR43030:SF1">
    <property type="entry name" value="PHOSPHOENOLPYRUVATE SYNTHASE"/>
    <property type="match status" value="1"/>
</dbReference>
<evidence type="ECO:0000313" key="5">
    <source>
        <dbReference type="EMBL" id="PIP64353.1"/>
    </source>
</evidence>
<dbReference type="InterPro" id="IPR036637">
    <property type="entry name" value="Phosphohistidine_dom_sf"/>
</dbReference>
<dbReference type="InterPro" id="IPR006319">
    <property type="entry name" value="PEP_synth"/>
</dbReference>
<name>A0A2H0C366_9BACT</name>
<dbReference type="InterPro" id="IPR008279">
    <property type="entry name" value="PEP-util_enz_mobile_dom"/>
</dbReference>
<accession>A0A2H0C366</accession>
<protein>
    <recommendedName>
        <fullName evidence="4">PEP-utilising enzyme mobile domain-containing protein</fullName>
    </recommendedName>
</protein>
<organism evidence="5 6">
    <name type="scientific">Candidatus Roizmanbacteria bacterium CG22_combo_CG10-13_8_21_14_all_33_16</name>
    <dbReference type="NCBI Taxonomy" id="1974859"/>
    <lineage>
        <taxon>Bacteria</taxon>
        <taxon>Candidatus Roizmaniibacteriota</taxon>
    </lineage>
</organism>